<dbReference type="Proteomes" id="UP000677234">
    <property type="component" value="Chromosome"/>
</dbReference>
<keyword evidence="1" id="KW-0812">Transmembrane</keyword>
<dbReference type="AlphaFoldDB" id="A0A7T5EMY5"/>
<keyword evidence="1" id="KW-0472">Membrane</keyword>
<sequence length="65" mass="7726">MASFAFGSLGILWFLIVLAFYGFILYFLFSVLRFMKEKTENDRARNQKLDLLISQLQKSKRENEE</sequence>
<dbReference type="EMBL" id="CP066308">
    <property type="protein sequence ID" value="QQE75492.1"/>
    <property type="molecule type" value="Genomic_DNA"/>
</dbReference>
<gene>
    <name evidence="2" type="ORF">JD108_06175</name>
    <name evidence="3" type="ORF">KDJ56_05855</name>
</gene>
<evidence type="ECO:0000313" key="2">
    <source>
        <dbReference type="EMBL" id="QQE75492.1"/>
    </source>
</evidence>
<evidence type="ECO:0008006" key="6">
    <source>
        <dbReference type="Google" id="ProtNLM"/>
    </source>
</evidence>
<reference evidence="3" key="2">
    <citation type="submission" date="2021-04" db="EMBL/GenBank/DDBJ databases">
        <title>Brevibacillus composti FJAT-54423, complete genome.</title>
        <authorList>
            <person name="Tang R."/>
        </authorList>
    </citation>
    <scope>NUCLEOTIDE SEQUENCE</scope>
    <source>
        <strain evidence="3">FJAT-54424</strain>
    </source>
</reference>
<name>A0A7T5EMY5_9BACL</name>
<reference evidence="2 4" key="1">
    <citation type="submission" date="2020-12" db="EMBL/GenBank/DDBJ databases">
        <title>strain FJAT-54423T represents a novel species of the genus Brevibacillus.</title>
        <authorList>
            <person name="Tang R."/>
        </authorList>
    </citation>
    <scope>NUCLEOTIDE SEQUENCE [LARGE SCALE GENOMIC DNA]</scope>
    <source>
        <strain evidence="2 4">FJAT-54423</strain>
    </source>
</reference>
<accession>A0A7T5EMY5</accession>
<protein>
    <recommendedName>
        <fullName evidence="6">DUF4083 domain-containing protein</fullName>
    </recommendedName>
</protein>
<keyword evidence="5" id="KW-1185">Reference proteome</keyword>
<dbReference type="KEGG" id="bcop:JD108_06175"/>
<keyword evidence="1" id="KW-1133">Transmembrane helix</keyword>
<dbReference type="EMBL" id="CP073708">
    <property type="protein sequence ID" value="QUO42518.1"/>
    <property type="molecule type" value="Genomic_DNA"/>
</dbReference>
<evidence type="ECO:0000256" key="1">
    <source>
        <dbReference type="SAM" id="Phobius"/>
    </source>
</evidence>
<evidence type="ECO:0000313" key="5">
    <source>
        <dbReference type="Proteomes" id="UP000677234"/>
    </source>
</evidence>
<evidence type="ECO:0000313" key="3">
    <source>
        <dbReference type="EMBL" id="QUO42518.1"/>
    </source>
</evidence>
<dbReference type="Proteomes" id="UP000595847">
    <property type="component" value="Chromosome"/>
</dbReference>
<proteinExistence type="predicted"/>
<feature type="transmembrane region" description="Helical" evidence="1">
    <location>
        <begin position="6"/>
        <end position="29"/>
    </location>
</feature>
<evidence type="ECO:0000313" key="4">
    <source>
        <dbReference type="Proteomes" id="UP000595847"/>
    </source>
</evidence>
<dbReference type="RefSeq" id="WP_198829017.1">
    <property type="nucleotide sequence ID" value="NZ_CP066308.1"/>
</dbReference>
<organism evidence="2 4">
    <name type="scientific">Brevibacillus composti</name>
    <dbReference type="NCBI Taxonomy" id="2796470"/>
    <lineage>
        <taxon>Bacteria</taxon>
        <taxon>Bacillati</taxon>
        <taxon>Bacillota</taxon>
        <taxon>Bacilli</taxon>
        <taxon>Bacillales</taxon>
        <taxon>Paenibacillaceae</taxon>
        <taxon>Brevibacillus</taxon>
    </lineage>
</organism>